<gene>
    <name evidence="2" type="ORF">SAMN04489806_2513</name>
</gene>
<evidence type="ECO:0000313" key="2">
    <source>
        <dbReference type="EMBL" id="SEC07009.1"/>
    </source>
</evidence>
<dbReference type="EMBL" id="FNRY01000001">
    <property type="protein sequence ID" value="SEC07009.1"/>
    <property type="molecule type" value="Genomic_DNA"/>
</dbReference>
<accession>A0A1H4PHZ9</accession>
<dbReference type="STRING" id="640635.SAMN04489806_2513"/>
<organism evidence="2 3">
    <name type="scientific">Paramicrobacterium humi</name>
    <dbReference type="NCBI Taxonomy" id="640635"/>
    <lineage>
        <taxon>Bacteria</taxon>
        <taxon>Bacillati</taxon>
        <taxon>Actinomycetota</taxon>
        <taxon>Actinomycetes</taxon>
        <taxon>Micrococcales</taxon>
        <taxon>Microbacteriaceae</taxon>
        <taxon>Paramicrobacterium</taxon>
    </lineage>
</organism>
<feature type="domain" description="DUF58" evidence="1">
    <location>
        <begin position="41"/>
        <end position="257"/>
    </location>
</feature>
<proteinExistence type="predicted"/>
<dbReference type="RefSeq" id="WP_091184889.1">
    <property type="nucleotide sequence ID" value="NZ_FNRY01000001.1"/>
</dbReference>
<reference evidence="2 3" key="1">
    <citation type="submission" date="2016-10" db="EMBL/GenBank/DDBJ databases">
        <authorList>
            <person name="de Groot N.N."/>
        </authorList>
    </citation>
    <scope>NUCLEOTIDE SEQUENCE [LARGE SCALE GENOMIC DNA]</scope>
    <source>
        <strain evidence="2 3">DSM 21799</strain>
    </source>
</reference>
<sequence>MTQLLHRVKSKLAIRAHRRVRGVLDGEYASVFHGKSLEFDELRPYVPGDEVKDIDWKATARYGVPFTKLYVAQRKHTVMLVVDTGRNLAALGADGRAKRDTAVLAAGIIGYLAHRHGDLVGLVCGDADGVHAVRAGGTESQLEQLLAHIDRRARADSGRSDLDRLLGYVTRRIRRRMILVVLSDDERISPERERLLRRLHAQHEILWLSIADADLMSGELAERDMIDVDDGRMLPEFIRRSATLRSEYRTATVEQTERTRDQLEALGVTGVRITGEDDAVPQIFRLLEKHNHARR</sequence>
<dbReference type="Proteomes" id="UP000199183">
    <property type="component" value="Unassembled WGS sequence"/>
</dbReference>
<keyword evidence="3" id="KW-1185">Reference proteome</keyword>
<evidence type="ECO:0000259" key="1">
    <source>
        <dbReference type="Pfam" id="PF01882"/>
    </source>
</evidence>
<dbReference type="PANTHER" id="PTHR33608:SF12">
    <property type="entry name" value="DUF58 DOMAIN-CONTAINING PROTEIN"/>
    <property type="match status" value="1"/>
</dbReference>
<dbReference type="PANTHER" id="PTHR33608">
    <property type="entry name" value="BLL2464 PROTEIN"/>
    <property type="match status" value="1"/>
</dbReference>
<dbReference type="OrthoDB" id="9776116at2"/>
<evidence type="ECO:0000313" key="3">
    <source>
        <dbReference type="Proteomes" id="UP000199183"/>
    </source>
</evidence>
<dbReference type="AlphaFoldDB" id="A0A1H4PHZ9"/>
<name>A0A1H4PHZ9_9MICO</name>
<dbReference type="InterPro" id="IPR002881">
    <property type="entry name" value="DUF58"/>
</dbReference>
<protein>
    <recommendedName>
        <fullName evidence="1">DUF58 domain-containing protein</fullName>
    </recommendedName>
</protein>
<dbReference type="Pfam" id="PF01882">
    <property type="entry name" value="DUF58"/>
    <property type="match status" value="1"/>
</dbReference>